<reference evidence="1" key="1">
    <citation type="submission" date="2013-07" db="EMBL/GenBank/DDBJ databases">
        <title>Sub-species coevolution in mutualistic symbiosis.</title>
        <authorList>
            <person name="Murfin K."/>
            <person name="Klassen J."/>
            <person name="Lee M."/>
            <person name="Forst S."/>
            <person name="Stock P."/>
            <person name="Goodrich-Blair H."/>
        </authorList>
    </citation>
    <scope>NUCLEOTIDE SEQUENCE [LARGE SCALE GENOMIC DNA]</scope>
    <source>
        <strain evidence="1">Puntauvense</strain>
    </source>
</reference>
<evidence type="ECO:0000313" key="1">
    <source>
        <dbReference type="EMBL" id="CDG98721.1"/>
    </source>
</evidence>
<organism evidence="1">
    <name type="scientific">Xenorhabdus bovienii str. puntauvense</name>
    <dbReference type="NCBI Taxonomy" id="1398201"/>
    <lineage>
        <taxon>Bacteria</taxon>
        <taxon>Pseudomonadati</taxon>
        <taxon>Pseudomonadota</taxon>
        <taxon>Gammaproteobacteria</taxon>
        <taxon>Enterobacterales</taxon>
        <taxon>Morganellaceae</taxon>
        <taxon>Xenorhabdus</taxon>
    </lineage>
</organism>
<proteinExistence type="predicted"/>
<dbReference type="Proteomes" id="UP000028511">
    <property type="component" value="Unassembled WGS sequence"/>
</dbReference>
<accession>A0A077N996</accession>
<gene>
    <name evidence="1" type="ORF">XBP1_510005</name>
</gene>
<dbReference type="HOGENOM" id="CLU_2903330_0_0_6"/>
<comment type="caution">
    <text evidence="1">The sequence shown here is derived from an EMBL/GenBank/DDBJ whole genome shotgun (WGS) entry which is preliminary data.</text>
</comment>
<dbReference type="EMBL" id="CBSW010000256">
    <property type="protein sequence ID" value="CDG98721.1"/>
    <property type="molecule type" value="Genomic_DNA"/>
</dbReference>
<name>A0A077N996_XENBV</name>
<dbReference type="AlphaFoldDB" id="A0A077N996"/>
<sequence>MYREVRVVFIYSGAFSTYTPDVALYRSCDRTGVGEKGSVKQLVDLIGQLHKLFLGFQEQRNSKRR</sequence>
<protein>
    <submittedName>
        <fullName evidence="1">Uncharacterized protein</fullName>
    </submittedName>
</protein>